<dbReference type="AlphaFoldDB" id="A0A2U1T4T5"/>
<organism evidence="1 2">
    <name type="scientific">Corynebacterium yudongzhengii</name>
    <dbReference type="NCBI Taxonomy" id="2080740"/>
    <lineage>
        <taxon>Bacteria</taxon>
        <taxon>Bacillati</taxon>
        <taxon>Actinomycetota</taxon>
        <taxon>Actinomycetes</taxon>
        <taxon>Mycobacteriales</taxon>
        <taxon>Corynebacteriaceae</taxon>
        <taxon>Corynebacterium</taxon>
    </lineage>
</organism>
<proteinExistence type="predicted"/>
<evidence type="ECO:0000313" key="1">
    <source>
        <dbReference type="EMBL" id="PWC01011.1"/>
    </source>
</evidence>
<dbReference type="KEGG" id="cyz:C3B44_10360"/>
<name>A0A2U1T4T5_9CORY</name>
<dbReference type="OrthoDB" id="5189801at2"/>
<evidence type="ECO:0008006" key="3">
    <source>
        <dbReference type="Google" id="ProtNLM"/>
    </source>
</evidence>
<accession>A0A2U1T4T5</accession>
<dbReference type="RefSeq" id="WP_108432294.1">
    <property type="nucleotide sequence ID" value="NZ_CP026947.1"/>
</dbReference>
<comment type="caution">
    <text evidence="1">The sequence shown here is derived from an EMBL/GenBank/DDBJ whole genome shotgun (WGS) entry which is preliminary data.</text>
</comment>
<sequence length="328" mass="35011">MRIAYLACGSAAHLPARADLDALAAPTATVTIHQLDARPHRKELRFLDELAHEVLPHDPTPSLDEIAQRPDVSHLGEPGPPPQSPEEELRVVVAGDDAALSAVLTRMMRGDYLWAPVGYVPTDPTSAAATNWSLPSARPGQLALALRGRPQPVPVIRNDQGVVVAGVATVTHSDGGAFEGEIIVDDTTLVQQQIRPANVRFFSQFGARLVPTIGAPGIAALRIMTPPAGSGSGSSRRGLRARLSDRVVDSIGPQQAQSFYETPALRWLVSAAEAPTGGVDPRTTTYGRALQAGGNRMLVTVDGVEAKRPVDRVTFYRHLRDLQIARPA</sequence>
<protein>
    <recommendedName>
        <fullName evidence="3">DAGKc domain-containing protein</fullName>
    </recommendedName>
</protein>
<gene>
    <name evidence="1" type="ORF">DF222_09750</name>
</gene>
<dbReference type="EMBL" id="QEEZ01000021">
    <property type="protein sequence ID" value="PWC01011.1"/>
    <property type="molecule type" value="Genomic_DNA"/>
</dbReference>
<reference evidence="2" key="1">
    <citation type="submission" date="2018-04" db="EMBL/GenBank/DDBJ databases">
        <authorList>
            <person name="Liu S."/>
            <person name="Wang Z."/>
            <person name="Li J."/>
        </authorList>
    </citation>
    <scope>NUCLEOTIDE SEQUENCE [LARGE SCALE GENOMIC DNA]</scope>
    <source>
        <strain evidence="2">2189</strain>
    </source>
</reference>
<keyword evidence="2" id="KW-1185">Reference proteome</keyword>
<dbReference type="Proteomes" id="UP000244989">
    <property type="component" value="Unassembled WGS sequence"/>
</dbReference>
<evidence type="ECO:0000313" key="2">
    <source>
        <dbReference type="Proteomes" id="UP000244989"/>
    </source>
</evidence>